<dbReference type="SUPFAM" id="SSF46785">
    <property type="entry name" value="Winged helix' DNA-binding domain"/>
    <property type="match status" value="1"/>
</dbReference>
<protein>
    <submittedName>
        <fullName evidence="6">DNA-binding transcriptional regulator, LysR family</fullName>
    </submittedName>
</protein>
<dbReference type="AlphaFoldDB" id="A0A1G8SYR8"/>
<dbReference type="PROSITE" id="PS50931">
    <property type="entry name" value="HTH_LYSR"/>
    <property type="match status" value="1"/>
</dbReference>
<dbReference type="InterPro" id="IPR005119">
    <property type="entry name" value="LysR_subst-bd"/>
</dbReference>
<accession>A0A1G8SYR8</accession>
<dbReference type="PANTHER" id="PTHR30537">
    <property type="entry name" value="HTH-TYPE TRANSCRIPTIONAL REGULATOR"/>
    <property type="match status" value="1"/>
</dbReference>
<dbReference type="InterPro" id="IPR036388">
    <property type="entry name" value="WH-like_DNA-bd_sf"/>
</dbReference>
<organism evidence="6 7">
    <name type="scientific">Ferrimonas sediminum</name>
    <dbReference type="NCBI Taxonomy" id="718193"/>
    <lineage>
        <taxon>Bacteria</taxon>
        <taxon>Pseudomonadati</taxon>
        <taxon>Pseudomonadota</taxon>
        <taxon>Gammaproteobacteria</taxon>
        <taxon>Alteromonadales</taxon>
        <taxon>Ferrimonadaceae</taxon>
        <taxon>Ferrimonas</taxon>
    </lineage>
</organism>
<evidence type="ECO:0000256" key="1">
    <source>
        <dbReference type="ARBA" id="ARBA00009437"/>
    </source>
</evidence>
<dbReference type="InterPro" id="IPR036390">
    <property type="entry name" value="WH_DNA-bd_sf"/>
</dbReference>
<dbReference type="InterPro" id="IPR058163">
    <property type="entry name" value="LysR-type_TF_proteobact-type"/>
</dbReference>
<evidence type="ECO:0000313" key="6">
    <source>
        <dbReference type="EMBL" id="SDJ34316.1"/>
    </source>
</evidence>
<dbReference type="GO" id="GO:0006351">
    <property type="term" value="P:DNA-templated transcription"/>
    <property type="evidence" value="ECO:0007669"/>
    <property type="project" value="TreeGrafter"/>
</dbReference>
<keyword evidence="7" id="KW-1185">Reference proteome</keyword>
<evidence type="ECO:0000256" key="2">
    <source>
        <dbReference type="ARBA" id="ARBA00023015"/>
    </source>
</evidence>
<dbReference type="Gene3D" id="3.40.190.290">
    <property type="match status" value="1"/>
</dbReference>
<proteinExistence type="inferred from homology"/>
<keyword evidence="3 6" id="KW-0238">DNA-binding</keyword>
<dbReference type="SUPFAM" id="SSF53850">
    <property type="entry name" value="Periplasmic binding protein-like II"/>
    <property type="match status" value="1"/>
</dbReference>
<gene>
    <name evidence="6" type="ORF">SAMN04488540_10752</name>
</gene>
<dbReference type="PANTHER" id="PTHR30537:SF14">
    <property type="entry name" value="TRANSCRIPTIONAL REGULATOR LYSR FAMILY"/>
    <property type="match status" value="1"/>
</dbReference>
<comment type="similarity">
    <text evidence="1">Belongs to the LysR transcriptional regulatory family.</text>
</comment>
<evidence type="ECO:0000259" key="5">
    <source>
        <dbReference type="PROSITE" id="PS50931"/>
    </source>
</evidence>
<dbReference type="InterPro" id="IPR000847">
    <property type="entry name" value="LysR_HTH_N"/>
</dbReference>
<feature type="domain" description="HTH lysR-type" evidence="5">
    <location>
        <begin position="7"/>
        <end position="64"/>
    </location>
</feature>
<dbReference type="GO" id="GO:0043565">
    <property type="term" value="F:sequence-specific DNA binding"/>
    <property type="evidence" value="ECO:0007669"/>
    <property type="project" value="TreeGrafter"/>
</dbReference>
<dbReference type="GO" id="GO:0003700">
    <property type="term" value="F:DNA-binding transcription factor activity"/>
    <property type="evidence" value="ECO:0007669"/>
    <property type="project" value="InterPro"/>
</dbReference>
<name>A0A1G8SYR8_9GAMM</name>
<keyword evidence="2" id="KW-0805">Transcription regulation</keyword>
<dbReference type="Gene3D" id="1.10.10.10">
    <property type="entry name" value="Winged helix-like DNA-binding domain superfamily/Winged helix DNA-binding domain"/>
    <property type="match status" value="1"/>
</dbReference>
<dbReference type="Proteomes" id="UP000199527">
    <property type="component" value="Unassembled WGS sequence"/>
</dbReference>
<sequence>MNKHGKYDAYQMIIFDALASAGSFTLAAERLEVSISHVSKQVKDLEQRLGVKLVKVTPRQLTLTREGALFADACQRMIAVMDQATEQVLDSKAEIAGVVRIAMSHSLGARYMVPIAQTLQARYPGLALEVTLGDCRVDMLEDDVDLWFTTSKQISQGYIAQRLYDVGFVLLASASYLQCHGAPSHPDQLSQHNCIIYRSKTRDYHNWSFCRQGRHLEVEVSGNFVIDSAEAVLDAVSSGLGIGYIADYLLPKHAGAEPLVPLLKEWRTDLSMPVYAVYPSRKALPNRLKVVIDTVREYLNRPVDG</sequence>
<evidence type="ECO:0000256" key="4">
    <source>
        <dbReference type="ARBA" id="ARBA00023163"/>
    </source>
</evidence>
<evidence type="ECO:0000313" key="7">
    <source>
        <dbReference type="Proteomes" id="UP000199527"/>
    </source>
</evidence>
<dbReference type="Pfam" id="PF03466">
    <property type="entry name" value="LysR_substrate"/>
    <property type="match status" value="1"/>
</dbReference>
<reference evidence="7" key="1">
    <citation type="submission" date="2016-10" db="EMBL/GenBank/DDBJ databases">
        <authorList>
            <person name="Varghese N."/>
            <person name="Submissions S."/>
        </authorList>
    </citation>
    <scope>NUCLEOTIDE SEQUENCE [LARGE SCALE GENOMIC DNA]</scope>
    <source>
        <strain evidence="7">DSM 23317</strain>
    </source>
</reference>
<keyword evidence="4" id="KW-0804">Transcription</keyword>
<dbReference type="EMBL" id="FNEM01000007">
    <property type="protein sequence ID" value="SDJ34316.1"/>
    <property type="molecule type" value="Genomic_DNA"/>
</dbReference>
<dbReference type="CDD" id="cd08422">
    <property type="entry name" value="PBP2_CrgA_like"/>
    <property type="match status" value="1"/>
</dbReference>
<evidence type="ECO:0000256" key="3">
    <source>
        <dbReference type="ARBA" id="ARBA00023125"/>
    </source>
</evidence>
<dbReference type="OrthoDB" id="9786526at2"/>
<dbReference type="Pfam" id="PF00126">
    <property type="entry name" value="HTH_1"/>
    <property type="match status" value="1"/>
</dbReference>
<dbReference type="FunFam" id="1.10.10.10:FF:000001">
    <property type="entry name" value="LysR family transcriptional regulator"/>
    <property type="match status" value="1"/>
</dbReference>
<dbReference type="RefSeq" id="WP_090365135.1">
    <property type="nucleotide sequence ID" value="NZ_FNEM01000007.1"/>
</dbReference>